<accession>A0ABP9V7H5</accession>
<evidence type="ECO:0000256" key="1">
    <source>
        <dbReference type="SAM" id="MobiDB-lite"/>
    </source>
</evidence>
<gene>
    <name evidence="2" type="ORF">Dxin01_00191</name>
</gene>
<feature type="region of interest" description="Disordered" evidence="1">
    <location>
        <begin position="141"/>
        <end position="184"/>
    </location>
</feature>
<name>A0ABP9V7H5_9DEIO</name>
<evidence type="ECO:0000313" key="3">
    <source>
        <dbReference type="Proteomes" id="UP001458946"/>
    </source>
</evidence>
<comment type="caution">
    <text evidence="2">The sequence shown here is derived from an EMBL/GenBank/DDBJ whole genome shotgun (WGS) entry which is preliminary data.</text>
</comment>
<dbReference type="RefSeq" id="WP_353540455.1">
    <property type="nucleotide sequence ID" value="NZ_BAABRN010000001.1"/>
</dbReference>
<keyword evidence="3" id="KW-1185">Reference proteome</keyword>
<proteinExistence type="predicted"/>
<protein>
    <submittedName>
        <fullName evidence="2">Uncharacterized protein</fullName>
    </submittedName>
</protein>
<dbReference type="EMBL" id="BAABRN010000001">
    <property type="protein sequence ID" value="GAA5500470.1"/>
    <property type="molecule type" value="Genomic_DNA"/>
</dbReference>
<reference evidence="2 3" key="1">
    <citation type="submission" date="2024-02" db="EMBL/GenBank/DDBJ databases">
        <title>Deinococcus xinjiangensis NBRC 107630.</title>
        <authorList>
            <person name="Ichikawa N."/>
            <person name="Katano-Makiyama Y."/>
            <person name="Hidaka K."/>
        </authorList>
    </citation>
    <scope>NUCLEOTIDE SEQUENCE [LARGE SCALE GENOMIC DNA]</scope>
    <source>
        <strain evidence="2 3">NBRC 107630</strain>
    </source>
</reference>
<dbReference type="Proteomes" id="UP001458946">
    <property type="component" value="Unassembled WGS sequence"/>
</dbReference>
<evidence type="ECO:0000313" key="2">
    <source>
        <dbReference type="EMBL" id="GAA5500470.1"/>
    </source>
</evidence>
<sequence length="184" mass="20440">MTYTVPKASPGFTPDPALLPIVRQLFLLDFKPIDMLESANRATGRTVSVSEIQNHIGFLHEEWLARPEAEFITTTKGRIWALSKQFQSDMLVLYGDALSNAKLTMEGAFNHPDGRPVIKTKPIEVVAIQKEILAMARQDAQEQEKLIGGESAPGHVSPPAAPERFNTEEEDEEEVFVAPTRTDL</sequence>
<organism evidence="2 3">
    <name type="scientific">Deinococcus xinjiangensis</name>
    <dbReference type="NCBI Taxonomy" id="457454"/>
    <lineage>
        <taxon>Bacteria</taxon>
        <taxon>Thermotogati</taxon>
        <taxon>Deinococcota</taxon>
        <taxon>Deinococci</taxon>
        <taxon>Deinococcales</taxon>
        <taxon>Deinococcaceae</taxon>
        <taxon>Deinococcus</taxon>
    </lineage>
</organism>